<dbReference type="Proteomes" id="UP000243459">
    <property type="component" value="Chromosome 1"/>
</dbReference>
<sequence>MIVELPNLKMLRLFRCSDEWDHVLEEVAKKAAGIVEVHLEKLQDQGGRNIMLQQLGGVNAIEFYKLCKVHQVM</sequence>
<proteinExistence type="predicted"/>
<keyword evidence="2" id="KW-1185">Reference proteome</keyword>
<dbReference type="EMBL" id="CM007381">
    <property type="protein sequence ID" value="ONK81116.1"/>
    <property type="molecule type" value="Genomic_DNA"/>
</dbReference>
<reference evidence="2" key="1">
    <citation type="journal article" date="2017" name="Nat. Commun.">
        <title>The asparagus genome sheds light on the origin and evolution of a young Y chromosome.</title>
        <authorList>
            <person name="Harkess A."/>
            <person name="Zhou J."/>
            <person name="Xu C."/>
            <person name="Bowers J.E."/>
            <person name="Van der Hulst R."/>
            <person name="Ayyampalayam S."/>
            <person name="Mercati F."/>
            <person name="Riccardi P."/>
            <person name="McKain M.R."/>
            <person name="Kakrana A."/>
            <person name="Tang H."/>
            <person name="Ray J."/>
            <person name="Groenendijk J."/>
            <person name="Arikit S."/>
            <person name="Mathioni S.M."/>
            <person name="Nakano M."/>
            <person name="Shan H."/>
            <person name="Telgmann-Rauber A."/>
            <person name="Kanno A."/>
            <person name="Yue Z."/>
            <person name="Chen H."/>
            <person name="Li W."/>
            <person name="Chen Y."/>
            <person name="Xu X."/>
            <person name="Zhang Y."/>
            <person name="Luo S."/>
            <person name="Chen H."/>
            <person name="Gao J."/>
            <person name="Mao Z."/>
            <person name="Pires J.C."/>
            <person name="Luo M."/>
            <person name="Kudrna D."/>
            <person name="Wing R.A."/>
            <person name="Meyers B.C."/>
            <person name="Yi K."/>
            <person name="Kong H."/>
            <person name="Lavrijsen P."/>
            <person name="Sunseri F."/>
            <person name="Falavigna A."/>
            <person name="Ye Y."/>
            <person name="Leebens-Mack J.H."/>
            <person name="Chen G."/>
        </authorList>
    </citation>
    <scope>NUCLEOTIDE SEQUENCE [LARGE SCALE GENOMIC DNA]</scope>
    <source>
        <strain evidence="2">cv. DH0086</strain>
    </source>
</reference>
<evidence type="ECO:0000313" key="2">
    <source>
        <dbReference type="Proteomes" id="UP000243459"/>
    </source>
</evidence>
<accession>A0A5P1FS29</accession>
<gene>
    <name evidence="1" type="ORF">A4U43_C01F25480</name>
</gene>
<evidence type="ECO:0000313" key="1">
    <source>
        <dbReference type="EMBL" id="ONK81116.1"/>
    </source>
</evidence>
<dbReference type="AlphaFoldDB" id="A0A5P1FS29"/>
<organism evidence="1 2">
    <name type="scientific">Asparagus officinalis</name>
    <name type="common">Garden asparagus</name>
    <dbReference type="NCBI Taxonomy" id="4686"/>
    <lineage>
        <taxon>Eukaryota</taxon>
        <taxon>Viridiplantae</taxon>
        <taxon>Streptophyta</taxon>
        <taxon>Embryophyta</taxon>
        <taxon>Tracheophyta</taxon>
        <taxon>Spermatophyta</taxon>
        <taxon>Magnoliopsida</taxon>
        <taxon>Liliopsida</taxon>
        <taxon>Asparagales</taxon>
        <taxon>Asparagaceae</taxon>
        <taxon>Asparagoideae</taxon>
        <taxon>Asparagus</taxon>
    </lineage>
</organism>
<dbReference type="Gramene" id="ONK81116">
    <property type="protein sequence ID" value="ONK81116"/>
    <property type="gene ID" value="A4U43_C01F25480"/>
</dbReference>
<protein>
    <submittedName>
        <fullName evidence="1">Uncharacterized protein</fullName>
    </submittedName>
</protein>
<name>A0A5P1FS29_ASPOF</name>